<dbReference type="EMBL" id="CP002541">
    <property type="protein sequence ID" value="ADY13325.1"/>
    <property type="molecule type" value="Genomic_DNA"/>
</dbReference>
<sequence length="334" mass="36571">MNEPVYSQEKILTSVANGFAFLLLNTALILACCVFFVIGFVADMPALLRFLVVVVSALYGFVVGPILYAGLKIVKPNEALVLTLFGKYYGTLKKEGFFWVNPFVSAVNPITNTDTASSTSKPESKTEPGKMSTTYTIQFPKKKISLKALTLNNDKQKVNDALGNPIIIGVVVIWKVVDTAKAVFSVDNYVEYLSIQCDSALRNVVRLFPYDSEEDEKSLRGSSTEVAQDLQRELQSKVEVAGLQILEARITHLSYAPEIAAAMLQRQQASAIIAARQKIVEGAVGMVEMALDQLNKNGIVTLDEERKASMVSNLMVVLCGNRDVQPIVNSGSLY</sequence>
<evidence type="ECO:0000313" key="6">
    <source>
        <dbReference type="Proteomes" id="UP000008466"/>
    </source>
</evidence>
<keyword evidence="6" id="KW-1185">Reference proteome</keyword>
<accession>F0RW39</accession>
<dbReference type="Gene3D" id="3.30.479.30">
    <property type="entry name" value="Band 7 domain"/>
    <property type="match status" value="1"/>
</dbReference>
<dbReference type="InterPro" id="IPR001107">
    <property type="entry name" value="Band_7"/>
</dbReference>
<dbReference type="PANTHER" id="PTHR43446">
    <property type="entry name" value="MEMBRANE PROTEIN-RELATED"/>
    <property type="match status" value="1"/>
</dbReference>
<feature type="transmembrane region" description="Helical" evidence="3">
    <location>
        <begin position="48"/>
        <end position="71"/>
    </location>
</feature>
<dbReference type="InterPro" id="IPR036013">
    <property type="entry name" value="Band_7/SPFH_dom_sf"/>
</dbReference>
<dbReference type="AlphaFoldDB" id="F0RW39"/>
<dbReference type="OrthoDB" id="9813479at2"/>
<dbReference type="SUPFAM" id="SSF117892">
    <property type="entry name" value="Band 7/SPFH domain"/>
    <property type="match status" value="1"/>
</dbReference>
<dbReference type="PANTHER" id="PTHR43446:SF1">
    <property type="entry name" value="BAND 7 DOMAIN-CONTAINING PROTEIN"/>
    <property type="match status" value="1"/>
</dbReference>
<feature type="compositionally biased region" description="Polar residues" evidence="2">
    <location>
        <begin position="112"/>
        <end position="121"/>
    </location>
</feature>
<comment type="subcellular location">
    <subcellularLocation>
        <location evidence="1">Membrane</location>
        <topology evidence="1">Single-pass membrane protein</topology>
    </subcellularLocation>
</comment>
<dbReference type="GO" id="GO:0016020">
    <property type="term" value="C:membrane"/>
    <property type="evidence" value="ECO:0007669"/>
    <property type="project" value="UniProtKB-SubCell"/>
</dbReference>
<dbReference type="eggNOG" id="COG0330">
    <property type="taxonomic scope" value="Bacteria"/>
</dbReference>
<dbReference type="HOGENOM" id="CLU_053998_0_0_12"/>
<keyword evidence="3" id="KW-0812">Transmembrane</keyword>
<dbReference type="SMART" id="SM00244">
    <property type="entry name" value="PHB"/>
    <property type="match status" value="1"/>
</dbReference>
<keyword evidence="3" id="KW-0472">Membrane</keyword>
<evidence type="ECO:0000256" key="1">
    <source>
        <dbReference type="ARBA" id="ARBA00004167"/>
    </source>
</evidence>
<keyword evidence="3" id="KW-1133">Transmembrane helix</keyword>
<gene>
    <name evidence="5" type="ordered locus">SpiBuddy_1500</name>
</gene>
<proteinExistence type="predicted"/>
<evidence type="ECO:0000256" key="3">
    <source>
        <dbReference type="SAM" id="Phobius"/>
    </source>
</evidence>
<evidence type="ECO:0000313" key="5">
    <source>
        <dbReference type="EMBL" id="ADY13325.1"/>
    </source>
</evidence>
<feature type="transmembrane region" description="Helical" evidence="3">
    <location>
        <begin position="20"/>
        <end position="41"/>
    </location>
</feature>
<feature type="region of interest" description="Disordered" evidence="2">
    <location>
        <begin position="112"/>
        <end position="131"/>
    </location>
</feature>
<dbReference type="STRING" id="158189.SpiBuddy_1500"/>
<evidence type="ECO:0000259" key="4">
    <source>
        <dbReference type="SMART" id="SM00244"/>
    </source>
</evidence>
<dbReference type="Pfam" id="PF01145">
    <property type="entry name" value="Band_7"/>
    <property type="match status" value="1"/>
</dbReference>
<organism evidence="5 6">
    <name type="scientific">Sphaerochaeta globosa (strain ATCC BAA-1886 / DSM 22777 / Buddy)</name>
    <name type="common">Spirochaeta sp. (strain Buddy)</name>
    <dbReference type="NCBI Taxonomy" id="158189"/>
    <lineage>
        <taxon>Bacteria</taxon>
        <taxon>Pseudomonadati</taxon>
        <taxon>Spirochaetota</taxon>
        <taxon>Spirochaetia</taxon>
        <taxon>Spirochaetales</taxon>
        <taxon>Sphaerochaetaceae</taxon>
        <taxon>Sphaerochaeta</taxon>
    </lineage>
</organism>
<name>F0RW39_SPHGB</name>
<dbReference type="RefSeq" id="WP_013607175.1">
    <property type="nucleotide sequence ID" value="NC_015152.1"/>
</dbReference>
<dbReference type="Proteomes" id="UP000008466">
    <property type="component" value="Chromosome"/>
</dbReference>
<feature type="domain" description="Band 7" evidence="4">
    <location>
        <begin position="69"/>
        <end position="267"/>
    </location>
</feature>
<dbReference type="KEGG" id="sbu:SpiBuddy_1500"/>
<evidence type="ECO:0000256" key="2">
    <source>
        <dbReference type="SAM" id="MobiDB-lite"/>
    </source>
</evidence>
<protein>
    <submittedName>
        <fullName evidence="5">Band 7 protein</fullName>
    </submittedName>
</protein>
<reference evidence="6" key="1">
    <citation type="submission" date="2011-02" db="EMBL/GenBank/DDBJ databases">
        <title>Complete sequence of Spirochaeta sp. Buddy.</title>
        <authorList>
            <person name="Lucas S."/>
            <person name="Copeland A."/>
            <person name="Lapidus A."/>
            <person name="Cheng J.-F."/>
            <person name="Goodwin L."/>
            <person name="Pitluck S."/>
            <person name="Zeytun A."/>
            <person name="Detter J.C."/>
            <person name="Han C."/>
            <person name="Tapia R."/>
            <person name="Land M."/>
            <person name="Hauser L."/>
            <person name="Kyrpides N."/>
            <person name="Ivanova N."/>
            <person name="Mikhailova N."/>
            <person name="Pagani I."/>
            <person name="Ritalahti K.M."/>
            <person name="Loeffler F.E."/>
            <person name="Woyke T."/>
        </authorList>
    </citation>
    <scope>NUCLEOTIDE SEQUENCE [LARGE SCALE GENOMIC DNA]</scope>
    <source>
        <strain evidence="6">ATCC BAA-1886 / DSM 22777 / Buddy</strain>
    </source>
</reference>
<dbReference type="CDD" id="cd03402">
    <property type="entry name" value="SPFH_like_u2"/>
    <property type="match status" value="1"/>
</dbReference>